<protein>
    <submittedName>
        <fullName evidence="5">Beta-lactamase regulating signal transducer with metallopeptidase domain</fullName>
    </submittedName>
</protein>
<feature type="transmembrane region" description="Helical" evidence="3">
    <location>
        <begin position="308"/>
        <end position="327"/>
    </location>
</feature>
<dbReference type="AlphaFoldDB" id="A0A840Z2K3"/>
<feature type="compositionally biased region" description="Low complexity" evidence="2">
    <location>
        <begin position="370"/>
        <end position="397"/>
    </location>
</feature>
<reference evidence="5 6" key="1">
    <citation type="submission" date="2020-08" db="EMBL/GenBank/DDBJ databases">
        <title>Genomic Encyclopedia of Type Strains, Phase IV (KMG-IV): sequencing the most valuable type-strain genomes for metagenomic binning, comparative biology and taxonomic classification.</title>
        <authorList>
            <person name="Goeker M."/>
        </authorList>
    </citation>
    <scope>NUCLEOTIDE SEQUENCE [LARGE SCALE GENOMIC DNA]</scope>
    <source>
        <strain evidence="5 6">DSM 27203</strain>
    </source>
</reference>
<evidence type="ECO:0000256" key="3">
    <source>
        <dbReference type="SAM" id="Phobius"/>
    </source>
</evidence>
<feature type="compositionally biased region" description="Pro residues" evidence="2">
    <location>
        <begin position="410"/>
        <end position="432"/>
    </location>
</feature>
<feature type="compositionally biased region" description="Polar residues" evidence="2">
    <location>
        <begin position="398"/>
        <end position="407"/>
    </location>
</feature>
<evidence type="ECO:0000256" key="2">
    <source>
        <dbReference type="SAM" id="MobiDB-lite"/>
    </source>
</evidence>
<comment type="caution">
    <text evidence="5">The sequence shown here is derived from an EMBL/GenBank/DDBJ whole genome shotgun (WGS) entry which is preliminary data.</text>
</comment>
<keyword evidence="3" id="KW-1133">Transmembrane helix</keyword>
<name>A0A840Z2K3_9SPHN</name>
<keyword evidence="6" id="KW-1185">Reference proteome</keyword>
<dbReference type="PANTHER" id="PTHR34978:SF3">
    <property type="entry name" value="SLR0241 PROTEIN"/>
    <property type="match status" value="1"/>
</dbReference>
<evidence type="ECO:0000256" key="1">
    <source>
        <dbReference type="SAM" id="Coils"/>
    </source>
</evidence>
<accession>A0A840Z2K3</accession>
<dbReference type="InterPro" id="IPR008756">
    <property type="entry name" value="Peptidase_M56"/>
</dbReference>
<keyword evidence="3" id="KW-0472">Membrane</keyword>
<feature type="region of interest" description="Disordered" evidence="2">
    <location>
        <begin position="362"/>
        <end position="439"/>
    </location>
</feature>
<dbReference type="InterPro" id="IPR052173">
    <property type="entry name" value="Beta-lactam_resp_regulator"/>
</dbReference>
<dbReference type="Pfam" id="PF05569">
    <property type="entry name" value="Peptidase_M56"/>
    <property type="match status" value="1"/>
</dbReference>
<keyword evidence="3" id="KW-0812">Transmembrane</keyword>
<feature type="domain" description="Peptidase M56" evidence="4">
    <location>
        <begin position="5"/>
        <end position="297"/>
    </location>
</feature>
<dbReference type="Proteomes" id="UP000554342">
    <property type="component" value="Unassembled WGS sequence"/>
</dbReference>
<evidence type="ECO:0000259" key="4">
    <source>
        <dbReference type="Pfam" id="PF05569"/>
    </source>
</evidence>
<feature type="transmembrane region" description="Helical" evidence="3">
    <location>
        <begin position="118"/>
        <end position="140"/>
    </location>
</feature>
<proteinExistence type="predicted"/>
<dbReference type="EMBL" id="JACIJI010000016">
    <property type="protein sequence ID" value="MBB5720371.1"/>
    <property type="molecule type" value="Genomic_DNA"/>
</dbReference>
<dbReference type="CDD" id="cd07341">
    <property type="entry name" value="M56_BlaR1_MecR1_like"/>
    <property type="match status" value="1"/>
</dbReference>
<evidence type="ECO:0000313" key="5">
    <source>
        <dbReference type="EMBL" id="MBB5720371.1"/>
    </source>
</evidence>
<sequence>MIGWVVETLIATTLLMLLVLAIRKPVRAAFGPRLAYALWALPAMRMILPPLPGNWRFSSLLSPAVETLNRHEFVMGALNPSTMPAAAASHSIATITLAQGVAPIALVPPVETPDGAPLIALFLGLWAVGAVVFFGYHLIAHSRFCRRIIRRAKDARTVAGGRVRVLETDGTSGPLAFGIFRKYVAFPGDFAERYDALERDLALAHELGHHARGDLYANWGALAMLACHWFNPVAWRAFKAFRADQEMACDALVLAGRPGSLRHAYGRAIVKSAHGGAVSAACHLHTINDLKGRLKMLSRNQSRSRRTLIGGAAGLGLVTLAGLGLTASGTSAAETIRGNVENAVGVKLADIRLASVVSAKEMPKPPVAPAAPRAPSAVDAPVAPAAPEAPKAPMTAESWSTVAQTDTVAPVPPVPPAPPVDGVAPPAPPAPPAADHDQDTTRVWTDKDGHRHVQRVIVRTGKDRTAMLDMQDSVLKEAPQVIKTNCGPGTPVVKQDDASSGKASTIIICTDRIAAMRENAERQARAAKAEAKKTERVALQTQQASLRAARRGLDAARAAIAANSELTGKARQEALAGIDRASRKLDAQARTMD</sequence>
<evidence type="ECO:0000313" key="6">
    <source>
        <dbReference type="Proteomes" id="UP000554342"/>
    </source>
</evidence>
<keyword evidence="1" id="KW-0175">Coiled coil</keyword>
<dbReference type="RefSeq" id="WP_221227603.1">
    <property type="nucleotide sequence ID" value="NZ_BAABIF010000005.1"/>
</dbReference>
<dbReference type="PANTHER" id="PTHR34978">
    <property type="entry name" value="POSSIBLE SENSOR-TRANSDUCER PROTEIN BLAR"/>
    <property type="match status" value="1"/>
</dbReference>
<gene>
    <name evidence="5" type="ORF">FHR23_003337</name>
</gene>
<feature type="coiled-coil region" evidence="1">
    <location>
        <begin position="510"/>
        <end position="537"/>
    </location>
</feature>
<organism evidence="5 6">
    <name type="scientific">Stakelama sediminis</name>
    <dbReference type="NCBI Taxonomy" id="463200"/>
    <lineage>
        <taxon>Bacteria</taxon>
        <taxon>Pseudomonadati</taxon>
        <taxon>Pseudomonadota</taxon>
        <taxon>Alphaproteobacteria</taxon>
        <taxon>Sphingomonadales</taxon>
        <taxon>Sphingomonadaceae</taxon>
        <taxon>Stakelama</taxon>
    </lineage>
</organism>